<feature type="transmembrane region" description="Helical" evidence="1">
    <location>
        <begin position="83"/>
        <end position="102"/>
    </location>
</feature>
<reference evidence="2 3" key="1">
    <citation type="submission" date="2016-07" db="EMBL/GenBank/DDBJ databases">
        <title>Draft genome of the white-rot fungus Obba rivulosa 3A-2.</title>
        <authorList>
            <consortium name="DOE Joint Genome Institute"/>
            <person name="Miettinen O."/>
            <person name="Riley R."/>
            <person name="Acob R."/>
            <person name="Barry K."/>
            <person name="Cullen D."/>
            <person name="De Vries R."/>
            <person name="Hainaut M."/>
            <person name="Hatakka A."/>
            <person name="Henrissat B."/>
            <person name="Hilden K."/>
            <person name="Kuo R."/>
            <person name="Labutti K."/>
            <person name="Lipzen A."/>
            <person name="Makela M.R."/>
            <person name="Sandor L."/>
            <person name="Spatafora J.W."/>
            <person name="Grigoriev I.V."/>
            <person name="Hibbett D.S."/>
        </authorList>
    </citation>
    <scope>NUCLEOTIDE SEQUENCE [LARGE SCALE GENOMIC DNA]</scope>
    <source>
        <strain evidence="2 3">3A-2</strain>
    </source>
</reference>
<protein>
    <submittedName>
        <fullName evidence="2">Uncharacterized protein</fullName>
    </submittedName>
</protein>
<dbReference type="EMBL" id="KV722537">
    <property type="protein sequence ID" value="OCH86237.1"/>
    <property type="molecule type" value="Genomic_DNA"/>
</dbReference>
<accession>A0A8E2AQI1</accession>
<dbReference type="OrthoDB" id="3246616at2759"/>
<feature type="transmembrane region" description="Helical" evidence="1">
    <location>
        <begin position="37"/>
        <end position="56"/>
    </location>
</feature>
<proteinExistence type="predicted"/>
<dbReference type="Proteomes" id="UP000250043">
    <property type="component" value="Unassembled WGS sequence"/>
</dbReference>
<dbReference type="AlphaFoldDB" id="A0A8E2AQI1"/>
<evidence type="ECO:0000313" key="3">
    <source>
        <dbReference type="Proteomes" id="UP000250043"/>
    </source>
</evidence>
<evidence type="ECO:0000313" key="2">
    <source>
        <dbReference type="EMBL" id="OCH86237.1"/>
    </source>
</evidence>
<keyword evidence="1" id="KW-0472">Membrane</keyword>
<keyword evidence="1" id="KW-0812">Transmembrane</keyword>
<organism evidence="2 3">
    <name type="scientific">Obba rivulosa</name>
    <dbReference type="NCBI Taxonomy" id="1052685"/>
    <lineage>
        <taxon>Eukaryota</taxon>
        <taxon>Fungi</taxon>
        <taxon>Dikarya</taxon>
        <taxon>Basidiomycota</taxon>
        <taxon>Agaricomycotina</taxon>
        <taxon>Agaricomycetes</taxon>
        <taxon>Polyporales</taxon>
        <taxon>Gelatoporiaceae</taxon>
        <taxon>Obba</taxon>
    </lineage>
</organism>
<keyword evidence="3" id="KW-1185">Reference proteome</keyword>
<evidence type="ECO:0000256" key="1">
    <source>
        <dbReference type="SAM" id="Phobius"/>
    </source>
</evidence>
<gene>
    <name evidence="2" type="ORF">OBBRIDRAFT_248939</name>
</gene>
<keyword evidence="1" id="KW-1133">Transmembrane helix</keyword>
<feature type="transmembrane region" description="Helical" evidence="1">
    <location>
        <begin position="122"/>
        <end position="143"/>
    </location>
</feature>
<name>A0A8E2AQI1_9APHY</name>
<sequence length="173" mass="19243">MSERREEWKSFGISSAMSLLSLSTALLAHPDTLRAPIYVTIILCYLTLGSAATLHVKHQKLVFGNTAAIEQHLRRARSDRYGFQPYALLISLPKALFLWAMLASSLQVLSWMGAPMRSYLPIALAAAVAVLWAITRAIPFLLAKYEKYKNGVPVRRVLYAQRVSQTAVSHATV</sequence>